<evidence type="ECO:0000313" key="2">
    <source>
        <dbReference type="Proteomes" id="UP000827976"/>
    </source>
</evidence>
<gene>
    <name evidence="1" type="ORF">IHE45_05G227800</name>
</gene>
<protein>
    <submittedName>
        <fullName evidence="1">Late embryogenesis abundant protein LEA-2 subgroup domain-containing protein</fullName>
    </submittedName>
</protein>
<dbReference type="EMBL" id="CM037015">
    <property type="protein sequence ID" value="KAH7684186.1"/>
    <property type="molecule type" value="Genomic_DNA"/>
</dbReference>
<comment type="caution">
    <text evidence="1">The sequence shown here is derived from an EMBL/GenBank/DDBJ whole genome shotgun (WGS) entry which is preliminary data.</text>
</comment>
<evidence type="ECO:0000313" key="1">
    <source>
        <dbReference type="EMBL" id="KAH7684186.1"/>
    </source>
</evidence>
<sequence length="232" mass="26264">MLSNDNSSNSTTTDIIKPPPYHRKIPRYLSGNHNGTTKSSTCLCCCCCCSSLLLLIITIIVSIPIHLFFLLHPKFHSYNITNLHVQSFNIKPNDHTLQTKFIITIRAENPNEKIGIAYRKGSQVLLTYHDLNISSGKLQTFYQGYHNVTMISVELEGKKKIDPKIEKQLLENKMKGKIPLGVHVRVPVVLQMLDWKLRQVTVNVDCDLVVGDLSPGKKTVIKSSDYKINVEY</sequence>
<accession>A0ACB7W9C8</accession>
<name>A0ACB7W9C8_DIOAL</name>
<organism evidence="1 2">
    <name type="scientific">Dioscorea alata</name>
    <name type="common">Purple yam</name>
    <dbReference type="NCBI Taxonomy" id="55571"/>
    <lineage>
        <taxon>Eukaryota</taxon>
        <taxon>Viridiplantae</taxon>
        <taxon>Streptophyta</taxon>
        <taxon>Embryophyta</taxon>
        <taxon>Tracheophyta</taxon>
        <taxon>Spermatophyta</taxon>
        <taxon>Magnoliopsida</taxon>
        <taxon>Liliopsida</taxon>
        <taxon>Dioscoreales</taxon>
        <taxon>Dioscoreaceae</taxon>
        <taxon>Dioscorea</taxon>
    </lineage>
</organism>
<reference evidence="2" key="1">
    <citation type="journal article" date="2022" name="Nat. Commun.">
        <title>Chromosome evolution and the genetic basis of agronomically important traits in greater yam.</title>
        <authorList>
            <person name="Bredeson J.V."/>
            <person name="Lyons J.B."/>
            <person name="Oniyinde I.O."/>
            <person name="Okereke N.R."/>
            <person name="Kolade O."/>
            <person name="Nnabue I."/>
            <person name="Nwadili C.O."/>
            <person name="Hribova E."/>
            <person name="Parker M."/>
            <person name="Nwogha J."/>
            <person name="Shu S."/>
            <person name="Carlson J."/>
            <person name="Kariba R."/>
            <person name="Muthemba S."/>
            <person name="Knop K."/>
            <person name="Barton G.J."/>
            <person name="Sherwood A.V."/>
            <person name="Lopez-Montes A."/>
            <person name="Asiedu R."/>
            <person name="Jamnadass R."/>
            <person name="Muchugi A."/>
            <person name="Goodstein D."/>
            <person name="Egesi C.N."/>
            <person name="Featherston J."/>
            <person name="Asfaw A."/>
            <person name="Simpson G.G."/>
            <person name="Dolezel J."/>
            <person name="Hendre P.S."/>
            <person name="Van Deynze A."/>
            <person name="Kumar P.L."/>
            <person name="Obidiegwu J.E."/>
            <person name="Bhattacharjee R."/>
            <person name="Rokhsar D.S."/>
        </authorList>
    </citation>
    <scope>NUCLEOTIDE SEQUENCE [LARGE SCALE GENOMIC DNA]</scope>
    <source>
        <strain evidence="2">cv. TDa95/00328</strain>
    </source>
</reference>
<proteinExistence type="predicted"/>
<dbReference type="Proteomes" id="UP000827976">
    <property type="component" value="Chromosome 5"/>
</dbReference>
<keyword evidence="2" id="KW-1185">Reference proteome</keyword>